<evidence type="ECO:0000313" key="2">
    <source>
        <dbReference type="Proteomes" id="UP001152888"/>
    </source>
</evidence>
<organism evidence="1 2">
    <name type="scientific">Acanthoscelides obtectus</name>
    <name type="common">Bean weevil</name>
    <name type="synonym">Bruchus obtectus</name>
    <dbReference type="NCBI Taxonomy" id="200917"/>
    <lineage>
        <taxon>Eukaryota</taxon>
        <taxon>Metazoa</taxon>
        <taxon>Ecdysozoa</taxon>
        <taxon>Arthropoda</taxon>
        <taxon>Hexapoda</taxon>
        <taxon>Insecta</taxon>
        <taxon>Pterygota</taxon>
        <taxon>Neoptera</taxon>
        <taxon>Endopterygota</taxon>
        <taxon>Coleoptera</taxon>
        <taxon>Polyphaga</taxon>
        <taxon>Cucujiformia</taxon>
        <taxon>Chrysomeloidea</taxon>
        <taxon>Chrysomelidae</taxon>
        <taxon>Bruchinae</taxon>
        <taxon>Bruchini</taxon>
        <taxon>Acanthoscelides</taxon>
    </lineage>
</organism>
<dbReference type="EMBL" id="CAKOFQ010010423">
    <property type="protein sequence ID" value="CAH2019661.1"/>
    <property type="molecule type" value="Genomic_DNA"/>
</dbReference>
<protein>
    <submittedName>
        <fullName evidence="1">Uncharacterized protein</fullName>
    </submittedName>
</protein>
<sequence length="9" mass="1148">MRMNVETMH</sequence>
<comment type="caution">
    <text evidence="1">The sequence shown here is derived from an EMBL/GenBank/DDBJ whole genome shotgun (WGS) entry which is preliminary data.</text>
</comment>
<evidence type="ECO:0000313" key="1">
    <source>
        <dbReference type="EMBL" id="CAH2019661.1"/>
    </source>
</evidence>
<dbReference type="Proteomes" id="UP001152888">
    <property type="component" value="Unassembled WGS sequence"/>
</dbReference>
<reference evidence="1" key="1">
    <citation type="submission" date="2022-03" db="EMBL/GenBank/DDBJ databases">
        <authorList>
            <person name="Sayadi A."/>
        </authorList>
    </citation>
    <scope>NUCLEOTIDE SEQUENCE</scope>
</reference>
<gene>
    <name evidence="1" type="ORF">ACAOBT_LOCUS37303</name>
</gene>
<accession>A0A9P0QG96</accession>
<proteinExistence type="predicted"/>
<name>A0A9P0QG96_ACAOB</name>
<keyword evidence="2" id="KW-1185">Reference proteome</keyword>